<protein>
    <submittedName>
        <fullName evidence="1">Glycosyl transferase family 25</fullName>
    </submittedName>
</protein>
<dbReference type="RefSeq" id="WP_120259730.1">
    <property type="nucleotide sequence ID" value="NZ_RAPY01000002.1"/>
</dbReference>
<organism evidence="1 2">
    <name type="scientific">Sphingobacterium detergens</name>
    <dbReference type="NCBI Taxonomy" id="1145106"/>
    <lineage>
        <taxon>Bacteria</taxon>
        <taxon>Pseudomonadati</taxon>
        <taxon>Bacteroidota</taxon>
        <taxon>Sphingobacteriia</taxon>
        <taxon>Sphingobacteriales</taxon>
        <taxon>Sphingobacteriaceae</taxon>
        <taxon>Sphingobacterium</taxon>
    </lineage>
</organism>
<gene>
    <name evidence="1" type="ORF">DFQ12_2962</name>
</gene>
<dbReference type="EMBL" id="RAPY01000002">
    <property type="protein sequence ID" value="RKE52719.1"/>
    <property type="molecule type" value="Genomic_DNA"/>
</dbReference>
<evidence type="ECO:0000313" key="1">
    <source>
        <dbReference type="EMBL" id="RKE52719.1"/>
    </source>
</evidence>
<accession>A0A420B7T0</accession>
<name>A0A420B7T0_SPHD1</name>
<dbReference type="OrthoDB" id="1417318at2"/>
<keyword evidence="1" id="KW-0808">Transferase</keyword>
<keyword evidence="2" id="KW-1185">Reference proteome</keyword>
<proteinExistence type="predicted"/>
<reference evidence="1 2" key="1">
    <citation type="submission" date="2018-09" db="EMBL/GenBank/DDBJ databases">
        <title>Genomic Encyclopedia of Type Strains, Phase III (KMG-III): the genomes of soil and plant-associated and newly described type strains.</title>
        <authorList>
            <person name="Whitman W."/>
        </authorList>
    </citation>
    <scope>NUCLEOTIDE SEQUENCE [LARGE SCALE GENOMIC DNA]</scope>
    <source>
        <strain evidence="1 2">CECT 7938</strain>
    </source>
</reference>
<dbReference type="AlphaFoldDB" id="A0A420B7T0"/>
<dbReference type="Proteomes" id="UP000286246">
    <property type="component" value="Unassembled WGS sequence"/>
</dbReference>
<comment type="caution">
    <text evidence="1">The sequence shown here is derived from an EMBL/GenBank/DDBJ whole genome shotgun (WGS) entry which is preliminary data.</text>
</comment>
<dbReference type="GO" id="GO:0016740">
    <property type="term" value="F:transferase activity"/>
    <property type="evidence" value="ECO:0007669"/>
    <property type="project" value="UniProtKB-KW"/>
</dbReference>
<sequence length="223" mass="26018">MELIENIFIPTYVVNLRKRVDRLAHIKREFAGREEFKVTYIEAVEDTIGALGLWKSLVKVIHEAKNAGDELIIFCEDDHQFTANYSKQKLFEIIQEGYKLNAELLIGGSSGGFKTSLPVSENLLWVQSYCSNQFLVIYKRFFDIILQKTDFDPKKKVDNTISDLALSKFVIVPYLSNQKCFYYSDVTMFNQLYPENQLERFTEAEQNLGKIMKIYQMFRSKLT</sequence>
<evidence type="ECO:0000313" key="2">
    <source>
        <dbReference type="Proteomes" id="UP000286246"/>
    </source>
</evidence>